<evidence type="ECO:0000313" key="2">
    <source>
        <dbReference type="Proteomes" id="UP000184231"/>
    </source>
</evidence>
<protein>
    <submittedName>
        <fullName evidence="1">Uncharacterized protein</fullName>
    </submittedName>
</protein>
<keyword evidence="2" id="KW-1185">Reference proteome</keyword>
<organism evidence="1 2">
    <name type="scientific">Arenibacter nanhaiticus</name>
    <dbReference type="NCBI Taxonomy" id="558155"/>
    <lineage>
        <taxon>Bacteria</taxon>
        <taxon>Pseudomonadati</taxon>
        <taxon>Bacteroidota</taxon>
        <taxon>Flavobacteriia</taxon>
        <taxon>Flavobacteriales</taxon>
        <taxon>Flavobacteriaceae</taxon>
        <taxon>Arenibacter</taxon>
    </lineage>
</organism>
<sequence>MVELDVFVRMLNHEHIIIIINETENGIDRGYAKKSDIRSFVETPNLGVSTKESVDQVNSNNSTINPISINMVPCRGYDCCELNPIKY</sequence>
<dbReference type="AlphaFoldDB" id="A0A1M6JDF5"/>
<accession>A0A1M6JDF5</accession>
<name>A0A1M6JDF5_9FLAO</name>
<dbReference type="EMBL" id="FQYX01000021">
    <property type="protein sequence ID" value="SHJ44674.1"/>
    <property type="molecule type" value="Genomic_DNA"/>
</dbReference>
<dbReference type="Proteomes" id="UP000184231">
    <property type="component" value="Unassembled WGS sequence"/>
</dbReference>
<gene>
    <name evidence="1" type="ORF">SAMN04487911_12161</name>
</gene>
<reference evidence="1 2" key="1">
    <citation type="submission" date="2016-11" db="EMBL/GenBank/DDBJ databases">
        <authorList>
            <person name="Jaros S."/>
            <person name="Januszkiewicz K."/>
            <person name="Wedrychowicz H."/>
        </authorList>
    </citation>
    <scope>NUCLEOTIDE SEQUENCE [LARGE SCALE GENOMIC DNA]</scope>
    <source>
        <strain evidence="1 2">CGMCC 1.8863</strain>
    </source>
</reference>
<proteinExistence type="predicted"/>
<evidence type="ECO:0000313" key="1">
    <source>
        <dbReference type="EMBL" id="SHJ44674.1"/>
    </source>
</evidence>